<sequence>MCLLLCPTVSVLVSCSKLSLVSFSPLVELFCFASCFGTLNLLAWSIALGVSFGSYNISSVAKG</sequence>
<evidence type="ECO:0000256" key="1">
    <source>
        <dbReference type="SAM" id="Phobius"/>
    </source>
</evidence>
<feature type="transmembrane region" description="Helical" evidence="1">
    <location>
        <begin position="27"/>
        <end position="52"/>
    </location>
</feature>
<evidence type="ECO:0000313" key="3">
    <source>
        <dbReference type="Proteomes" id="UP001356427"/>
    </source>
</evidence>
<name>A0AAN8LM44_9TELE</name>
<evidence type="ECO:0000313" key="2">
    <source>
        <dbReference type="EMBL" id="KAK6308920.1"/>
    </source>
</evidence>
<gene>
    <name evidence="2" type="ORF">J4Q44_G00203830</name>
</gene>
<keyword evidence="1" id="KW-0812">Transmembrane</keyword>
<organism evidence="2 3">
    <name type="scientific">Coregonus suidteri</name>
    <dbReference type="NCBI Taxonomy" id="861788"/>
    <lineage>
        <taxon>Eukaryota</taxon>
        <taxon>Metazoa</taxon>
        <taxon>Chordata</taxon>
        <taxon>Craniata</taxon>
        <taxon>Vertebrata</taxon>
        <taxon>Euteleostomi</taxon>
        <taxon>Actinopterygii</taxon>
        <taxon>Neopterygii</taxon>
        <taxon>Teleostei</taxon>
        <taxon>Protacanthopterygii</taxon>
        <taxon>Salmoniformes</taxon>
        <taxon>Salmonidae</taxon>
        <taxon>Coregoninae</taxon>
        <taxon>Coregonus</taxon>
    </lineage>
</organism>
<keyword evidence="3" id="KW-1185">Reference proteome</keyword>
<dbReference type="EMBL" id="JAGTTL010000018">
    <property type="protein sequence ID" value="KAK6308920.1"/>
    <property type="molecule type" value="Genomic_DNA"/>
</dbReference>
<keyword evidence="1" id="KW-1133">Transmembrane helix</keyword>
<protein>
    <submittedName>
        <fullName evidence="2">Uncharacterized protein</fullName>
    </submittedName>
</protein>
<dbReference type="AlphaFoldDB" id="A0AAN8LM44"/>
<keyword evidence="1" id="KW-0472">Membrane</keyword>
<proteinExistence type="predicted"/>
<comment type="caution">
    <text evidence="2">The sequence shown here is derived from an EMBL/GenBank/DDBJ whole genome shotgun (WGS) entry which is preliminary data.</text>
</comment>
<accession>A0AAN8LM44</accession>
<dbReference type="Proteomes" id="UP001356427">
    <property type="component" value="Unassembled WGS sequence"/>
</dbReference>
<reference evidence="2 3" key="1">
    <citation type="submission" date="2021-04" db="EMBL/GenBank/DDBJ databases">
        <authorList>
            <person name="De Guttry C."/>
            <person name="Zahm M."/>
            <person name="Klopp C."/>
            <person name="Cabau C."/>
            <person name="Louis A."/>
            <person name="Berthelot C."/>
            <person name="Parey E."/>
            <person name="Roest Crollius H."/>
            <person name="Montfort J."/>
            <person name="Robinson-Rechavi M."/>
            <person name="Bucao C."/>
            <person name="Bouchez O."/>
            <person name="Gislard M."/>
            <person name="Lluch J."/>
            <person name="Milhes M."/>
            <person name="Lampietro C."/>
            <person name="Lopez Roques C."/>
            <person name="Donnadieu C."/>
            <person name="Braasch I."/>
            <person name="Desvignes T."/>
            <person name="Postlethwait J."/>
            <person name="Bobe J."/>
            <person name="Wedekind C."/>
            <person name="Guiguen Y."/>
        </authorList>
    </citation>
    <scope>NUCLEOTIDE SEQUENCE [LARGE SCALE GENOMIC DNA]</scope>
    <source>
        <strain evidence="2">Cs_M1</strain>
        <tissue evidence="2">Blood</tissue>
    </source>
</reference>